<comment type="caution">
    <text evidence="6">The sequence shown here is derived from an EMBL/GenBank/DDBJ whole genome shotgun (WGS) entry which is preliminary data.</text>
</comment>
<keyword evidence="7" id="KW-1185">Reference proteome</keyword>
<dbReference type="InterPro" id="IPR034704">
    <property type="entry name" value="Ribosomal_bL28/bL31-like_sf"/>
</dbReference>
<evidence type="ECO:0000256" key="1">
    <source>
        <dbReference type="ARBA" id="ARBA00008760"/>
    </source>
</evidence>
<dbReference type="InterPro" id="IPR037147">
    <property type="entry name" value="Ribosomal_bL28_sf"/>
</dbReference>
<dbReference type="OrthoDB" id="9805609at2"/>
<dbReference type="SUPFAM" id="SSF143800">
    <property type="entry name" value="L28p-like"/>
    <property type="match status" value="1"/>
</dbReference>
<dbReference type="EMBL" id="MKGN01000011">
    <property type="protein sequence ID" value="PHN16283.1"/>
    <property type="molecule type" value="Genomic_DNA"/>
</dbReference>
<evidence type="ECO:0000313" key="7">
    <source>
        <dbReference type="Proteomes" id="UP000222818"/>
    </source>
</evidence>
<dbReference type="InterPro" id="IPR026569">
    <property type="entry name" value="Ribosomal_bL28"/>
</dbReference>
<dbReference type="AlphaFoldDB" id="A0A2G0V756"/>
<dbReference type="Gene3D" id="2.30.170.40">
    <property type="entry name" value="Ribosomal protein L28/L24"/>
    <property type="match status" value="1"/>
</dbReference>
<accession>A0A2G0V756</accession>
<dbReference type="Pfam" id="PF00830">
    <property type="entry name" value="Ribosomal_L28"/>
    <property type="match status" value="1"/>
</dbReference>
<evidence type="ECO:0000313" key="6">
    <source>
        <dbReference type="EMBL" id="PHN16283.1"/>
    </source>
</evidence>
<proteinExistence type="inferred from homology"/>
<name>A0A2G0V756_9PROT</name>
<comment type="similarity">
    <text evidence="1">Belongs to the bacterial ribosomal protein bL28 family.</text>
</comment>
<dbReference type="NCBIfam" id="TIGR00009">
    <property type="entry name" value="L28"/>
    <property type="match status" value="1"/>
</dbReference>
<reference evidence="6 7" key="1">
    <citation type="journal article" date="2017" name="ISME J.">
        <title>Tremblaya phenacola PPER: an evolutionary beta-gammaproteobacterium collage.</title>
        <authorList>
            <person name="Gil R."/>
            <person name="Vargas-Chavez C."/>
            <person name="Lopez-Madrigal S."/>
            <person name="Santos-Garcia D."/>
            <person name="Latorre A."/>
            <person name="Moya A."/>
        </authorList>
    </citation>
    <scope>NUCLEOTIDE SEQUENCE [LARGE SCALE GENOMIC DNA]</scope>
    <source>
        <strain evidence="6 7">PPER</strain>
    </source>
</reference>
<evidence type="ECO:0000256" key="4">
    <source>
        <dbReference type="ARBA" id="ARBA00035174"/>
    </source>
</evidence>
<dbReference type="GO" id="GO:0003735">
    <property type="term" value="F:structural constituent of ribosome"/>
    <property type="evidence" value="ECO:0007669"/>
    <property type="project" value="InterPro"/>
</dbReference>
<sequence>MKLCYITRIKNLKGNIVSPSHNKTRRSFSINLHFKRVWSEANNSWSRRKVSSSGLRVLDKFTYRNRSV</sequence>
<evidence type="ECO:0000256" key="2">
    <source>
        <dbReference type="ARBA" id="ARBA00022980"/>
    </source>
</evidence>
<dbReference type="GO" id="GO:1990904">
    <property type="term" value="C:ribonucleoprotein complex"/>
    <property type="evidence" value="ECO:0007669"/>
    <property type="project" value="UniProtKB-KW"/>
</dbReference>
<keyword evidence="3" id="KW-0687">Ribonucleoprotein</keyword>
<evidence type="ECO:0000256" key="3">
    <source>
        <dbReference type="ARBA" id="ARBA00023274"/>
    </source>
</evidence>
<organism evidence="6 7">
    <name type="scientific">Candidatus Tremblayella phenacoccinincola</name>
    <dbReference type="NCBI Taxonomy" id="1010676"/>
    <lineage>
        <taxon>Bacteria</taxon>
        <taxon>Pseudomonadati</taxon>
        <taxon>Pseudomonadota</taxon>
        <taxon>Betaproteobacteria</taxon>
        <taxon>Candidatus Tremblayella</taxon>
    </lineage>
</organism>
<keyword evidence="2 6" id="KW-0689">Ribosomal protein</keyword>
<gene>
    <name evidence="6" type="primary">rpmB</name>
    <name evidence="6" type="ORF">TPPER_00105</name>
</gene>
<dbReference type="GO" id="GO:0005840">
    <property type="term" value="C:ribosome"/>
    <property type="evidence" value="ECO:0007669"/>
    <property type="project" value="UniProtKB-KW"/>
</dbReference>
<dbReference type="Proteomes" id="UP000222818">
    <property type="component" value="Unassembled WGS sequence"/>
</dbReference>
<dbReference type="GO" id="GO:0006412">
    <property type="term" value="P:translation"/>
    <property type="evidence" value="ECO:0007669"/>
    <property type="project" value="InterPro"/>
</dbReference>
<dbReference type="RefSeq" id="WP_099336842.1">
    <property type="nucleotide sequence ID" value="NZ_MKGN01000011.1"/>
</dbReference>
<dbReference type="InterPro" id="IPR001383">
    <property type="entry name" value="Ribosomal_bL28_bact-type"/>
</dbReference>
<protein>
    <recommendedName>
        <fullName evidence="4">Large ribosomal subunit protein bL28</fullName>
    </recommendedName>
    <alternativeName>
        <fullName evidence="5">50S ribosomal protein L28</fullName>
    </alternativeName>
</protein>
<evidence type="ECO:0000256" key="5">
    <source>
        <dbReference type="ARBA" id="ARBA00035475"/>
    </source>
</evidence>